<organism evidence="4 5">
    <name type="scientific">Thermoproteota archaeon</name>
    <dbReference type="NCBI Taxonomy" id="2056631"/>
    <lineage>
        <taxon>Archaea</taxon>
        <taxon>Thermoproteota</taxon>
    </lineage>
</organism>
<feature type="non-terminal residue" evidence="4">
    <location>
        <position position="1"/>
    </location>
</feature>
<dbReference type="InterPro" id="IPR050811">
    <property type="entry name" value="Phosphate_ABC_transporter"/>
</dbReference>
<dbReference type="AlphaFoldDB" id="A0A497F166"/>
<dbReference type="PANTHER" id="PTHR30570:SF1">
    <property type="entry name" value="PHOSPHATE-BINDING PROTEIN PSTS"/>
    <property type="match status" value="1"/>
</dbReference>
<reference evidence="4 5" key="1">
    <citation type="submission" date="2018-06" db="EMBL/GenBank/DDBJ databases">
        <title>Extensive metabolic versatility and redundancy in microbially diverse, dynamic hydrothermal sediments.</title>
        <authorList>
            <person name="Dombrowski N."/>
            <person name="Teske A."/>
            <person name="Baker B.J."/>
        </authorList>
    </citation>
    <scope>NUCLEOTIDE SEQUENCE [LARGE SCALE GENOMIC DNA]</scope>
    <source>
        <strain evidence="4">B20_G2</strain>
    </source>
</reference>
<evidence type="ECO:0000313" key="4">
    <source>
        <dbReference type="EMBL" id="RLE52668.1"/>
    </source>
</evidence>
<keyword evidence="1" id="KW-0732">Signal</keyword>
<dbReference type="Pfam" id="PF12849">
    <property type="entry name" value="PBP_like_2"/>
    <property type="match status" value="1"/>
</dbReference>
<accession>A0A497F166</accession>
<feature type="transmembrane region" description="Helical" evidence="2">
    <location>
        <begin position="28"/>
        <end position="50"/>
    </location>
</feature>
<name>A0A497F166_9CREN</name>
<evidence type="ECO:0000313" key="5">
    <source>
        <dbReference type="Proteomes" id="UP000269499"/>
    </source>
</evidence>
<comment type="caution">
    <text evidence="4">The sequence shown here is derived from an EMBL/GenBank/DDBJ whole genome shotgun (WGS) entry which is preliminary data.</text>
</comment>
<dbReference type="CDD" id="cd13653">
    <property type="entry name" value="PBP2_phosphate_like_1"/>
    <property type="match status" value="1"/>
</dbReference>
<protein>
    <recommendedName>
        <fullName evidence="3">PBP domain-containing protein</fullName>
    </recommendedName>
</protein>
<dbReference type="InterPro" id="IPR024370">
    <property type="entry name" value="PBP_domain"/>
</dbReference>
<keyword evidence="2" id="KW-0472">Membrane</keyword>
<evidence type="ECO:0000256" key="1">
    <source>
        <dbReference type="ARBA" id="ARBA00022729"/>
    </source>
</evidence>
<evidence type="ECO:0000259" key="3">
    <source>
        <dbReference type="Pfam" id="PF12849"/>
    </source>
</evidence>
<keyword evidence="2" id="KW-0812">Transmembrane</keyword>
<dbReference type="EMBL" id="QMRA01000104">
    <property type="protein sequence ID" value="RLE52668.1"/>
    <property type="molecule type" value="Genomic_DNA"/>
</dbReference>
<dbReference type="SUPFAM" id="SSF53850">
    <property type="entry name" value="Periplasmic binding protein-like II"/>
    <property type="match status" value="1"/>
</dbReference>
<evidence type="ECO:0000256" key="2">
    <source>
        <dbReference type="SAM" id="Phobius"/>
    </source>
</evidence>
<gene>
    <name evidence="4" type="ORF">DRJ26_04400</name>
</gene>
<sequence>SRIYGLTIYKLSLHASMRNWCRVSAVKIGLKITLVLLVVAICYTILYFQLFQPKTTVIRISGSTTVYPLAVKWAEEYMRLHKDIKIEVSSGGSGKGITDVLAGLVDVGMSSRDLKSDEINRGALPIPIAYDAVIVVVCINNPVLSELQVKGIKLSILKEIYSGLVSNWEYVIDKDLNGDGFISINATHAININTGSIEGYSAPIEYEIHPYTRAEASGTAETFAEKIGIGDQELLTGIKVVGNPGMVVAVRDDKLGIGYVSLAFAYGEAAEGVEPIPIDFNEDGVIDEGERLDNYDIAIENIVNGKYLLSRALYFVTKHKPTGMVKEFIKWCLTEGQQYVAEVGYVPLPEEKVHESLKLIG</sequence>
<feature type="domain" description="PBP" evidence="3">
    <location>
        <begin position="54"/>
        <end position="334"/>
    </location>
</feature>
<dbReference type="Gene3D" id="3.40.190.10">
    <property type="entry name" value="Periplasmic binding protein-like II"/>
    <property type="match status" value="2"/>
</dbReference>
<dbReference type="PANTHER" id="PTHR30570">
    <property type="entry name" value="PERIPLASMIC PHOSPHATE BINDING COMPONENT OF PHOSPHATE ABC TRANSPORTER"/>
    <property type="match status" value="1"/>
</dbReference>
<dbReference type="Proteomes" id="UP000269499">
    <property type="component" value="Unassembled WGS sequence"/>
</dbReference>
<keyword evidence="2" id="KW-1133">Transmembrane helix</keyword>
<proteinExistence type="predicted"/>